<evidence type="ECO:0000256" key="5">
    <source>
        <dbReference type="ARBA" id="ARBA00022989"/>
    </source>
</evidence>
<organism evidence="10 11">
    <name type="scientific">Nyssa sinensis</name>
    <dbReference type="NCBI Taxonomy" id="561372"/>
    <lineage>
        <taxon>Eukaryota</taxon>
        <taxon>Viridiplantae</taxon>
        <taxon>Streptophyta</taxon>
        <taxon>Embryophyta</taxon>
        <taxon>Tracheophyta</taxon>
        <taxon>Spermatophyta</taxon>
        <taxon>Magnoliopsida</taxon>
        <taxon>eudicotyledons</taxon>
        <taxon>Gunneridae</taxon>
        <taxon>Pentapetalae</taxon>
        <taxon>asterids</taxon>
        <taxon>Cornales</taxon>
        <taxon>Nyssaceae</taxon>
        <taxon>Nyssa</taxon>
    </lineage>
</organism>
<evidence type="ECO:0000313" key="11">
    <source>
        <dbReference type="Proteomes" id="UP000325577"/>
    </source>
</evidence>
<evidence type="ECO:0000256" key="2">
    <source>
        <dbReference type="ARBA" id="ARBA00007079"/>
    </source>
</evidence>
<dbReference type="PANTHER" id="PTHR31086">
    <property type="entry name" value="ALUMINUM-ACTIVATED MALATE TRANSPORTER 10"/>
    <property type="match status" value="1"/>
</dbReference>
<dbReference type="InterPro" id="IPR020966">
    <property type="entry name" value="ALMT"/>
</dbReference>
<dbReference type="OrthoDB" id="68611at2759"/>
<feature type="transmembrane region" description="Helical" evidence="9">
    <location>
        <begin position="159"/>
        <end position="179"/>
    </location>
</feature>
<dbReference type="GO" id="GO:0015743">
    <property type="term" value="P:malate transport"/>
    <property type="evidence" value="ECO:0007669"/>
    <property type="project" value="InterPro"/>
</dbReference>
<comment type="similarity">
    <text evidence="2">Belongs to the aromatic acid exporter (TC 2.A.85) family.</text>
</comment>
<dbReference type="Proteomes" id="UP000325577">
    <property type="component" value="Linkage Group LG7"/>
</dbReference>
<feature type="transmembrane region" description="Helical" evidence="9">
    <location>
        <begin position="81"/>
        <end position="100"/>
    </location>
</feature>
<gene>
    <name evidence="10" type="ORF">F0562_015930</name>
</gene>
<reference evidence="10 11" key="1">
    <citation type="submission" date="2019-09" db="EMBL/GenBank/DDBJ databases">
        <title>A chromosome-level genome assembly of the Chinese tupelo Nyssa sinensis.</title>
        <authorList>
            <person name="Yang X."/>
            <person name="Kang M."/>
            <person name="Yang Y."/>
            <person name="Xiong H."/>
            <person name="Wang M."/>
            <person name="Zhang Z."/>
            <person name="Wang Z."/>
            <person name="Wu H."/>
            <person name="Ma T."/>
            <person name="Liu J."/>
            <person name="Xi Z."/>
        </authorList>
    </citation>
    <scope>NUCLEOTIDE SEQUENCE [LARGE SCALE GENOMIC DNA]</scope>
    <source>
        <strain evidence="10">J267</strain>
        <tissue evidence="10">Leaf</tissue>
    </source>
</reference>
<evidence type="ECO:0008006" key="12">
    <source>
        <dbReference type="Google" id="ProtNLM"/>
    </source>
</evidence>
<keyword evidence="11" id="KW-1185">Reference proteome</keyword>
<evidence type="ECO:0000256" key="4">
    <source>
        <dbReference type="ARBA" id="ARBA00022692"/>
    </source>
</evidence>
<evidence type="ECO:0000256" key="3">
    <source>
        <dbReference type="ARBA" id="ARBA00022448"/>
    </source>
</evidence>
<evidence type="ECO:0000256" key="8">
    <source>
        <dbReference type="ARBA" id="ARBA00023303"/>
    </source>
</evidence>
<keyword evidence="3" id="KW-0813">Transport</keyword>
<keyword evidence="5 9" id="KW-1133">Transmembrane helix</keyword>
<evidence type="ECO:0000313" key="10">
    <source>
        <dbReference type="EMBL" id="KAA8518456.1"/>
    </source>
</evidence>
<keyword evidence="8" id="KW-0407">Ion channel</keyword>
<dbReference type="EMBL" id="CM018050">
    <property type="protein sequence ID" value="KAA8518456.1"/>
    <property type="molecule type" value="Genomic_DNA"/>
</dbReference>
<protein>
    <recommendedName>
        <fullName evidence="12">Aluminum-activated malate transporter</fullName>
    </recommendedName>
</protein>
<proteinExistence type="inferred from homology"/>
<evidence type="ECO:0000256" key="6">
    <source>
        <dbReference type="ARBA" id="ARBA00023065"/>
    </source>
</evidence>
<evidence type="ECO:0000256" key="7">
    <source>
        <dbReference type="ARBA" id="ARBA00023136"/>
    </source>
</evidence>
<accession>A0A5J4ZLE1</accession>
<dbReference type="Pfam" id="PF11744">
    <property type="entry name" value="ALMT"/>
    <property type="match status" value="1"/>
</dbReference>
<evidence type="ECO:0000256" key="1">
    <source>
        <dbReference type="ARBA" id="ARBA00004141"/>
    </source>
</evidence>
<sequence>MEIKSATQEKTGLIACWCGRIKALPRKFKAKVTEVAQKTKKIGQDDPRRIVHSLRVGLALTLVSMFYYVSPLYDGFGGSGMWAVLTVVVVFEFTVGATLSKGLNRGFATLLAGALGVGAEYLASLFGEKGQPIVLGFLVFLLAAASTFTRFFPRIKARYDYGVLIFVLTFSLVAVSGYRVEQIIELAQQRLLTIIVGGAICIIISIVICPVWAGEELHILVAANIEKLASFLEGVGVEYFKFSEDGGSALVSEDEKSFLRGYKDVLNTKTMEESLANFAWWEPGHGCFRFRHPWKQYLKIGVLARQCAYKFEALNAYINSDIQTPSEFQRRIQEPCTKISTESGKALKELASAIKTMTHPSSAASTHVENSKIAVDELKSALQSASLGKADLLEIIPAITVASILIEINKCIEKIAESIHELSHLAHFSSVEATATMEKPPQLLHRGSVKPVGDGDDDGDAVHIVIIVHGKFSDFPEKGNSDQAPKMSQPVEV</sequence>
<keyword evidence="6" id="KW-0406">Ion transport</keyword>
<dbReference type="GO" id="GO:0034220">
    <property type="term" value="P:monoatomic ion transmembrane transport"/>
    <property type="evidence" value="ECO:0007669"/>
    <property type="project" value="UniProtKB-KW"/>
</dbReference>
<feature type="transmembrane region" description="Helical" evidence="9">
    <location>
        <begin position="107"/>
        <end position="127"/>
    </location>
</feature>
<feature type="transmembrane region" description="Helical" evidence="9">
    <location>
        <begin position="191"/>
        <end position="213"/>
    </location>
</feature>
<dbReference type="GO" id="GO:0016020">
    <property type="term" value="C:membrane"/>
    <property type="evidence" value="ECO:0007669"/>
    <property type="project" value="UniProtKB-SubCell"/>
</dbReference>
<keyword evidence="4 9" id="KW-0812">Transmembrane</keyword>
<feature type="transmembrane region" description="Helical" evidence="9">
    <location>
        <begin position="133"/>
        <end position="152"/>
    </location>
</feature>
<name>A0A5J4ZLE1_9ASTE</name>
<dbReference type="AlphaFoldDB" id="A0A5J4ZLE1"/>
<comment type="subcellular location">
    <subcellularLocation>
        <location evidence="1">Membrane</location>
        <topology evidence="1">Multi-pass membrane protein</topology>
    </subcellularLocation>
</comment>
<evidence type="ECO:0000256" key="9">
    <source>
        <dbReference type="SAM" id="Phobius"/>
    </source>
</evidence>
<keyword evidence="7 9" id="KW-0472">Membrane</keyword>